<dbReference type="InterPro" id="IPR036390">
    <property type="entry name" value="WH_DNA-bd_sf"/>
</dbReference>
<dbReference type="PROSITE" id="PS50949">
    <property type="entry name" value="HTH_GNTR"/>
    <property type="match status" value="1"/>
</dbReference>
<sequence length="231" mass="24712">MNLSDSWTAGQPIARVSAAEAVFSSLRQAIEDGRLAVGTRLSSEAALAQQFGVSRSVVREALRSCASLGLTETRTGKGTFVIADRVGGDLTLGQYSARELTEARPHIEVPAAGLAARRRSEDDLQHLRDIVDSMSREDDPEAWVALDAAFHAAIARFSGNRVFEKVVADIRDAMANQSETLNMVAGRQQDSDAEHREILAAIETGSAAQASEAMRRHLEAVDAALGLILGS</sequence>
<dbReference type="SUPFAM" id="SSF46785">
    <property type="entry name" value="Winged helix' DNA-binding domain"/>
    <property type="match status" value="1"/>
</dbReference>
<evidence type="ECO:0000256" key="3">
    <source>
        <dbReference type="ARBA" id="ARBA00023163"/>
    </source>
</evidence>
<dbReference type="SMART" id="SM00345">
    <property type="entry name" value="HTH_GNTR"/>
    <property type="match status" value="1"/>
</dbReference>
<dbReference type="GO" id="GO:0003677">
    <property type="term" value="F:DNA binding"/>
    <property type="evidence" value="ECO:0007669"/>
    <property type="project" value="UniProtKB-KW"/>
</dbReference>
<keyword evidence="6" id="KW-1185">Reference proteome</keyword>
<evidence type="ECO:0000256" key="2">
    <source>
        <dbReference type="ARBA" id="ARBA00023125"/>
    </source>
</evidence>
<protein>
    <submittedName>
        <fullName evidence="5">FadR family transcriptional regulator</fullName>
    </submittedName>
</protein>
<dbReference type="Proteomes" id="UP000544090">
    <property type="component" value="Unassembled WGS sequence"/>
</dbReference>
<organism evidence="5 6">
    <name type="scientific">Arthrobacter mobilis</name>
    <dbReference type="NCBI Taxonomy" id="2724944"/>
    <lineage>
        <taxon>Bacteria</taxon>
        <taxon>Bacillati</taxon>
        <taxon>Actinomycetota</taxon>
        <taxon>Actinomycetes</taxon>
        <taxon>Micrococcales</taxon>
        <taxon>Micrococcaceae</taxon>
        <taxon>Arthrobacter</taxon>
    </lineage>
</organism>
<evidence type="ECO:0000313" key="5">
    <source>
        <dbReference type="EMBL" id="NKX54901.1"/>
    </source>
</evidence>
<dbReference type="Pfam" id="PF07729">
    <property type="entry name" value="FCD"/>
    <property type="match status" value="1"/>
</dbReference>
<dbReference type="SMART" id="SM00895">
    <property type="entry name" value="FCD"/>
    <property type="match status" value="1"/>
</dbReference>
<dbReference type="InterPro" id="IPR000524">
    <property type="entry name" value="Tscrpt_reg_HTH_GntR"/>
</dbReference>
<dbReference type="RefSeq" id="WP_168486245.1">
    <property type="nucleotide sequence ID" value="NZ_JAAZSQ010000008.1"/>
</dbReference>
<gene>
    <name evidence="5" type="ORF">HGG74_10180</name>
</gene>
<keyword evidence="2" id="KW-0238">DNA-binding</keyword>
<dbReference type="InterPro" id="IPR011711">
    <property type="entry name" value="GntR_C"/>
</dbReference>
<dbReference type="SUPFAM" id="SSF48008">
    <property type="entry name" value="GntR ligand-binding domain-like"/>
    <property type="match status" value="1"/>
</dbReference>
<evidence type="ECO:0000259" key="4">
    <source>
        <dbReference type="PROSITE" id="PS50949"/>
    </source>
</evidence>
<dbReference type="GO" id="GO:0003700">
    <property type="term" value="F:DNA-binding transcription factor activity"/>
    <property type="evidence" value="ECO:0007669"/>
    <property type="project" value="InterPro"/>
</dbReference>
<dbReference type="PRINTS" id="PR00035">
    <property type="entry name" value="HTHGNTR"/>
</dbReference>
<dbReference type="Gene3D" id="1.20.120.530">
    <property type="entry name" value="GntR ligand-binding domain-like"/>
    <property type="match status" value="1"/>
</dbReference>
<evidence type="ECO:0000256" key="1">
    <source>
        <dbReference type="ARBA" id="ARBA00023015"/>
    </source>
</evidence>
<keyword evidence="3" id="KW-0804">Transcription</keyword>
<comment type="caution">
    <text evidence="5">The sequence shown here is derived from an EMBL/GenBank/DDBJ whole genome shotgun (WGS) entry which is preliminary data.</text>
</comment>
<proteinExistence type="predicted"/>
<feature type="domain" description="HTH gntR-type" evidence="4">
    <location>
        <begin position="16"/>
        <end position="84"/>
    </location>
</feature>
<dbReference type="Gene3D" id="1.10.10.10">
    <property type="entry name" value="Winged helix-like DNA-binding domain superfamily/Winged helix DNA-binding domain"/>
    <property type="match status" value="1"/>
</dbReference>
<dbReference type="InterPro" id="IPR008920">
    <property type="entry name" value="TF_FadR/GntR_C"/>
</dbReference>
<evidence type="ECO:0000313" key="6">
    <source>
        <dbReference type="Proteomes" id="UP000544090"/>
    </source>
</evidence>
<accession>A0A7X6HDB3</accession>
<dbReference type="Pfam" id="PF00392">
    <property type="entry name" value="GntR"/>
    <property type="match status" value="1"/>
</dbReference>
<name>A0A7X6HDB3_9MICC</name>
<dbReference type="PANTHER" id="PTHR43537:SF5">
    <property type="entry name" value="UXU OPERON TRANSCRIPTIONAL REGULATOR"/>
    <property type="match status" value="1"/>
</dbReference>
<keyword evidence="1" id="KW-0805">Transcription regulation</keyword>
<dbReference type="EMBL" id="JAAZSQ010000008">
    <property type="protein sequence ID" value="NKX54901.1"/>
    <property type="molecule type" value="Genomic_DNA"/>
</dbReference>
<dbReference type="CDD" id="cd07377">
    <property type="entry name" value="WHTH_GntR"/>
    <property type="match status" value="1"/>
</dbReference>
<reference evidence="5 6" key="1">
    <citation type="submission" date="2020-04" db="EMBL/GenBank/DDBJ databases">
        <title>Arthrobacter sp. nov.</title>
        <authorList>
            <person name="Liu S."/>
        </authorList>
    </citation>
    <scope>NUCLEOTIDE SEQUENCE [LARGE SCALE GENOMIC DNA]</scope>
    <source>
        <strain evidence="5 6">E918</strain>
    </source>
</reference>
<dbReference type="InterPro" id="IPR036388">
    <property type="entry name" value="WH-like_DNA-bd_sf"/>
</dbReference>
<dbReference type="PANTHER" id="PTHR43537">
    <property type="entry name" value="TRANSCRIPTIONAL REGULATOR, GNTR FAMILY"/>
    <property type="match status" value="1"/>
</dbReference>
<dbReference type="AlphaFoldDB" id="A0A7X6HDB3"/>